<organism evidence="2 3">
    <name type="scientific">Rahnella sp. (strain Y9602)</name>
    <dbReference type="NCBI Taxonomy" id="2703885"/>
    <lineage>
        <taxon>Bacteria</taxon>
        <taxon>Pseudomonadati</taxon>
        <taxon>Pseudomonadota</taxon>
        <taxon>Gammaproteobacteria</taxon>
        <taxon>Enterobacterales</taxon>
        <taxon>Yersiniaceae</taxon>
        <taxon>Rahnella</taxon>
    </lineage>
</organism>
<evidence type="ECO:0000256" key="1">
    <source>
        <dbReference type="SAM" id="Phobius"/>
    </source>
</evidence>
<protein>
    <submittedName>
        <fullName evidence="2">Uncharacterized protein</fullName>
    </submittedName>
</protein>
<dbReference type="RefSeq" id="WP_013576004.1">
    <property type="nucleotide sequence ID" value="NC_015061.1"/>
</dbReference>
<keyword evidence="1" id="KW-0472">Membrane</keyword>
<reference evidence="2 3" key="2">
    <citation type="journal article" date="2012" name="J. Bacteriol.">
        <title>Complete Genome Sequence of Rahnella sp. Strain Y9602, a Gammaproteobacterium Isolate from Metal- and Radionuclide-Contaminated Soil.</title>
        <authorList>
            <person name="Martinez R.J."/>
            <person name="Bruce D."/>
            <person name="Detter C."/>
            <person name="Goodwin L.A."/>
            <person name="Han J."/>
            <person name="Han C.S."/>
            <person name="Held B."/>
            <person name="Land M.L."/>
            <person name="Mikhailova N."/>
            <person name="Nolan M."/>
            <person name="Pennacchio L."/>
            <person name="Pitluck S."/>
            <person name="Tapia R."/>
            <person name="Woyke T."/>
            <person name="Sobecky P.A."/>
        </authorList>
    </citation>
    <scope>NUCLEOTIDE SEQUENCE [LARGE SCALE GENOMIC DNA]</scope>
    <source>
        <strain evidence="2 3">Y9602</strain>
    </source>
</reference>
<dbReference type="OrthoDB" id="6548832at2"/>
<dbReference type="HOGENOM" id="CLU_188996_0_0_6"/>
<gene>
    <name evidence="2" type="ordered locus">Rahaq_2701</name>
</gene>
<dbReference type="eggNOG" id="ENOG5034C76">
    <property type="taxonomic scope" value="Bacteria"/>
</dbReference>
<dbReference type="EMBL" id="CP002505">
    <property type="protein sequence ID" value="ADW74305.1"/>
    <property type="molecule type" value="Genomic_DNA"/>
</dbReference>
<evidence type="ECO:0000313" key="2">
    <source>
        <dbReference type="EMBL" id="ADW74305.1"/>
    </source>
</evidence>
<dbReference type="AlphaFoldDB" id="A0A0H3FDY5"/>
<feature type="transmembrane region" description="Helical" evidence="1">
    <location>
        <begin position="66"/>
        <end position="88"/>
    </location>
</feature>
<dbReference type="KEGG" id="rah:Rahaq_2701"/>
<accession>A0A0H3FDY5</accession>
<keyword evidence="1" id="KW-1133">Transmembrane helix</keyword>
<evidence type="ECO:0000313" key="3">
    <source>
        <dbReference type="Proteomes" id="UP000007257"/>
    </source>
</evidence>
<sequence>MNNTNWTWETHFNIDSSVLLKIVVVVLILVWGCAELRKRRKKKPNLEASISKANARERHEWRYIRYPFKVLQIAFTLYILWSVIHYLLT</sequence>
<dbReference type="Proteomes" id="UP000007257">
    <property type="component" value="Chromosome"/>
</dbReference>
<proteinExistence type="predicted"/>
<feature type="transmembrane region" description="Helical" evidence="1">
    <location>
        <begin position="12"/>
        <end position="34"/>
    </location>
</feature>
<reference evidence="3" key="1">
    <citation type="submission" date="2011-01" db="EMBL/GenBank/DDBJ databases">
        <title>Complete sequence of chromosome of Rahnella sp. Y9602.</title>
        <authorList>
            <consortium name="US DOE Joint Genome Institute"/>
            <person name="Lucas S."/>
            <person name="Copeland A."/>
            <person name="Lapidus A."/>
            <person name="Cheng J.-F."/>
            <person name="Goodwin L."/>
            <person name="Pitluck S."/>
            <person name="Lu M."/>
            <person name="Detter J.C."/>
            <person name="Han C."/>
            <person name="Tapia R."/>
            <person name="Land M."/>
            <person name="Hauser L."/>
            <person name="Kyrpides N."/>
            <person name="Ivanova N."/>
            <person name="Ovchinnikova G."/>
            <person name="Pagani I."/>
            <person name="Sobecky P.A."/>
            <person name="Martinez R.J."/>
            <person name="Woyke T."/>
        </authorList>
    </citation>
    <scope>NUCLEOTIDE SEQUENCE [LARGE SCALE GENOMIC DNA]</scope>
    <source>
        <strain evidence="3">Y9602</strain>
    </source>
</reference>
<name>A0A0H3FDY5_RAHSY</name>
<keyword evidence="1" id="KW-0812">Transmembrane</keyword>